<evidence type="ECO:0000313" key="9">
    <source>
        <dbReference type="Proteomes" id="UP000619260"/>
    </source>
</evidence>
<dbReference type="GO" id="GO:0003824">
    <property type="term" value="F:catalytic activity"/>
    <property type="evidence" value="ECO:0007669"/>
    <property type="project" value="InterPro"/>
</dbReference>
<evidence type="ECO:0000259" key="7">
    <source>
        <dbReference type="Pfam" id="PF04055"/>
    </source>
</evidence>
<dbReference type="CDD" id="cd01335">
    <property type="entry name" value="Radical_SAM"/>
    <property type="match status" value="1"/>
</dbReference>
<evidence type="ECO:0000256" key="2">
    <source>
        <dbReference type="ARBA" id="ARBA00022485"/>
    </source>
</evidence>
<sequence length="397" mass="44348">MTEAPDPQGIDKVFCHLPWTHLCAHVDGVYSRCCVDTSAQQNWPQYRGSRPERMVLREDAVGCTANSTFAADNPDMVMSLDEAFNSPRLRATRLAMLAGEPTPACRDCYTRERLAGDSLRLQMLRQGTPVPSVQECRERTAEDGSVDGFPSYLDLRLGNHCNLRCVMCDVPTSSSLVRHHPDTWLKRSLDPYSEDPGFWRALEENLPAITSMYFAGGEPLLLRAHRPLLRLFVESGRAAEVDLTYATNLTALPADILELWRAFKRVSLEASCDGVGPVFEQVRIGGRWADFERNADRVRDVVRLSIHAAPQRDNVFDLENVVDWALGRGLPVHLSNTVREPEELSIRNLPSAAKREAQAYLVPLAARLEADGYPMVARDVRGVTSYLMSPPTLTTVN</sequence>
<evidence type="ECO:0000256" key="1">
    <source>
        <dbReference type="ARBA" id="ARBA00001966"/>
    </source>
</evidence>
<dbReference type="AlphaFoldDB" id="A0A8J3YL61"/>
<evidence type="ECO:0000256" key="6">
    <source>
        <dbReference type="ARBA" id="ARBA00023014"/>
    </source>
</evidence>
<dbReference type="EMBL" id="BOPF01000010">
    <property type="protein sequence ID" value="GIJ46327.1"/>
    <property type="molecule type" value="Genomic_DNA"/>
</dbReference>
<evidence type="ECO:0000256" key="3">
    <source>
        <dbReference type="ARBA" id="ARBA00022691"/>
    </source>
</evidence>
<dbReference type="InterPro" id="IPR013785">
    <property type="entry name" value="Aldolase_TIM"/>
</dbReference>
<dbReference type="GO" id="GO:0046872">
    <property type="term" value="F:metal ion binding"/>
    <property type="evidence" value="ECO:0007669"/>
    <property type="project" value="UniProtKB-KW"/>
</dbReference>
<feature type="domain" description="Radical SAM core" evidence="7">
    <location>
        <begin position="157"/>
        <end position="323"/>
    </location>
</feature>
<keyword evidence="5" id="KW-0408">Iron</keyword>
<dbReference type="Proteomes" id="UP000619260">
    <property type="component" value="Unassembled WGS sequence"/>
</dbReference>
<name>A0A8J3YL61_9ACTN</name>
<dbReference type="SFLD" id="SFLDS00029">
    <property type="entry name" value="Radical_SAM"/>
    <property type="match status" value="1"/>
</dbReference>
<keyword evidence="3" id="KW-0949">S-adenosyl-L-methionine</keyword>
<evidence type="ECO:0000256" key="4">
    <source>
        <dbReference type="ARBA" id="ARBA00022723"/>
    </source>
</evidence>
<dbReference type="RefSeq" id="WP_203899868.1">
    <property type="nucleotide sequence ID" value="NZ_BOPF01000010.1"/>
</dbReference>
<accession>A0A8J3YL61</accession>
<evidence type="ECO:0000313" key="8">
    <source>
        <dbReference type="EMBL" id="GIJ46327.1"/>
    </source>
</evidence>
<protein>
    <recommendedName>
        <fullName evidence="7">Radical SAM core domain-containing protein</fullName>
    </recommendedName>
</protein>
<comment type="cofactor">
    <cofactor evidence="1">
        <name>[4Fe-4S] cluster</name>
        <dbReference type="ChEBI" id="CHEBI:49883"/>
    </cofactor>
</comment>
<dbReference type="GO" id="GO:0051539">
    <property type="term" value="F:4 iron, 4 sulfur cluster binding"/>
    <property type="evidence" value="ECO:0007669"/>
    <property type="project" value="UniProtKB-KW"/>
</dbReference>
<proteinExistence type="predicted"/>
<dbReference type="InterPro" id="IPR058240">
    <property type="entry name" value="rSAM_sf"/>
</dbReference>
<dbReference type="SUPFAM" id="SSF102114">
    <property type="entry name" value="Radical SAM enzymes"/>
    <property type="match status" value="1"/>
</dbReference>
<keyword evidence="6" id="KW-0411">Iron-sulfur</keyword>
<organism evidence="8 9">
    <name type="scientific">Virgisporangium aliadipatigenens</name>
    <dbReference type="NCBI Taxonomy" id="741659"/>
    <lineage>
        <taxon>Bacteria</taxon>
        <taxon>Bacillati</taxon>
        <taxon>Actinomycetota</taxon>
        <taxon>Actinomycetes</taxon>
        <taxon>Micromonosporales</taxon>
        <taxon>Micromonosporaceae</taxon>
        <taxon>Virgisporangium</taxon>
    </lineage>
</organism>
<gene>
    <name evidence="8" type="ORF">Val02_32130</name>
</gene>
<dbReference type="NCBIfam" id="NF033640">
    <property type="entry name" value="N_Twi_rSAM"/>
    <property type="match status" value="1"/>
</dbReference>
<evidence type="ECO:0000256" key="5">
    <source>
        <dbReference type="ARBA" id="ARBA00023004"/>
    </source>
</evidence>
<dbReference type="PROSITE" id="PS01305">
    <property type="entry name" value="MOAA_NIFB_PQQE"/>
    <property type="match status" value="1"/>
</dbReference>
<keyword evidence="2" id="KW-0004">4Fe-4S</keyword>
<dbReference type="Pfam" id="PF04055">
    <property type="entry name" value="Radical_SAM"/>
    <property type="match status" value="1"/>
</dbReference>
<dbReference type="InterPro" id="IPR000385">
    <property type="entry name" value="MoaA_NifB_PqqE_Fe-S-bd_CS"/>
</dbReference>
<keyword evidence="4" id="KW-0479">Metal-binding</keyword>
<reference evidence="8" key="1">
    <citation type="submission" date="2021-01" db="EMBL/GenBank/DDBJ databases">
        <title>Whole genome shotgun sequence of Virgisporangium aliadipatigenens NBRC 105644.</title>
        <authorList>
            <person name="Komaki H."/>
            <person name="Tamura T."/>
        </authorList>
    </citation>
    <scope>NUCLEOTIDE SEQUENCE</scope>
    <source>
        <strain evidence="8">NBRC 105644</strain>
    </source>
</reference>
<comment type="caution">
    <text evidence="8">The sequence shown here is derived from an EMBL/GenBank/DDBJ whole genome shotgun (WGS) entry which is preliminary data.</text>
</comment>
<dbReference type="Gene3D" id="3.20.20.70">
    <property type="entry name" value="Aldolase class I"/>
    <property type="match status" value="2"/>
</dbReference>
<keyword evidence="9" id="KW-1185">Reference proteome</keyword>
<dbReference type="InterPro" id="IPR007197">
    <property type="entry name" value="rSAM"/>
</dbReference>